<sequence>MLVQEAHDCLLDYLPYTMNFSINPEALEDGVQDHWCSSLLCVLVYQSFSLMKRSFYCLVTLLGLAQSLSLGRDRNDGIHLAVGPHCGTLNGNVSDINAGVNPFHFKTVVSFGDSYTDGGVDDGSPLAPAVIIPPSVLAGGRSTDGPVWVEWVANATGAKLMDYAQSGACIDLALWPSNPRKVDFLGQMSIFLNQSNELDPDTTLYSIFFGINDYIASLIDGDHMQEAAQVLLDQITILSSAPTNGRSFMVLDVYGRGTHTPSGEAFKQTIYNGLSDFHTGSDKLNVAYVDFSRIWDGVLGTTPGYEAFGYTSTDDCVDCSEDCDAYGWCLDPAHYFYWISGHPSNETMRIMADYVHEVLTECQVA</sequence>
<dbReference type="Pfam" id="PF00657">
    <property type="entry name" value="Lipase_GDSL"/>
    <property type="match status" value="1"/>
</dbReference>
<accession>A0A9P7VZT1</accession>
<evidence type="ECO:0008006" key="3">
    <source>
        <dbReference type="Google" id="ProtNLM"/>
    </source>
</evidence>
<dbReference type="AlphaFoldDB" id="A0A9P7VZT1"/>
<dbReference type="Gene3D" id="3.40.50.1110">
    <property type="entry name" value="SGNH hydrolase"/>
    <property type="match status" value="1"/>
</dbReference>
<evidence type="ECO:0000313" key="1">
    <source>
        <dbReference type="EMBL" id="KAG7449562.1"/>
    </source>
</evidence>
<dbReference type="SUPFAM" id="SSF52266">
    <property type="entry name" value="SGNH hydrolase"/>
    <property type="match status" value="1"/>
</dbReference>
<dbReference type="GeneID" id="66112214"/>
<dbReference type="OrthoDB" id="1600564at2759"/>
<dbReference type="InterPro" id="IPR001087">
    <property type="entry name" value="GDSL"/>
</dbReference>
<keyword evidence="2" id="KW-1185">Reference proteome</keyword>
<name>A0A9P7VZT1_9AGAR</name>
<proteinExistence type="predicted"/>
<dbReference type="RefSeq" id="XP_043043062.1">
    <property type="nucleotide sequence ID" value="XM_043189917.1"/>
</dbReference>
<reference evidence="1" key="1">
    <citation type="submission" date="2020-11" db="EMBL/GenBank/DDBJ databases">
        <title>Adaptations for nitrogen fixation in a non-lichenized fungal sporocarp promotes dispersal by wood-feeding termites.</title>
        <authorList>
            <consortium name="DOE Joint Genome Institute"/>
            <person name="Koch R.A."/>
            <person name="Yoon G."/>
            <person name="Arayal U."/>
            <person name="Lail K."/>
            <person name="Amirebrahimi M."/>
            <person name="Labutti K."/>
            <person name="Lipzen A."/>
            <person name="Riley R."/>
            <person name="Barry K."/>
            <person name="Henrissat B."/>
            <person name="Grigoriev I.V."/>
            <person name="Herr J.R."/>
            <person name="Aime M.C."/>
        </authorList>
    </citation>
    <scope>NUCLEOTIDE SEQUENCE</scope>
    <source>
        <strain evidence="1">MCA 3950</strain>
    </source>
</reference>
<dbReference type="InterPro" id="IPR036514">
    <property type="entry name" value="SGNH_hydro_sf"/>
</dbReference>
<comment type="caution">
    <text evidence="1">The sequence shown here is derived from an EMBL/GenBank/DDBJ whole genome shotgun (WGS) entry which is preliminary data.</text>
</comment>
<dbReference type="GO" id="GO:0016788">
    <property type="term" value="F:hydrolase activity, acting on ester bonds"/>
    <property type="evidence" value="ECO:0007669"/>
    <property type="project" value="InterPro"/>
</dbReference>
<organism evidence="1 2">
    <name type="scientific">Guyanagaster necrorhizus</name>
    <dbReference type="NCBI Taxonomy" id="856835"/>
    <lineage>
        <taxon>Eukaryota</taxon>
        <taxon>Fungi</taxon>
        <taxon>Dikarya</taxon>
        <taxon>Basidiomycota</taxon>
        <taxon>Agaricomycotina</taxon>
        <taxon>Agaricomycetes</taxon>
        <taxon>Agaricomycetidae</taxon>
        <taxon>Agaricales</taxon>
        <taxon>Marasmiineae</taxon>
        <taxon>Physalacriaceae</taxon>
        <taxon>Guyanagaster</taxon>
    </lineage>
</organism>
<dbReference type="Proteomes" id="UP000812287">
    <property type="component" value="Unassembled WGS sequence"/>
</dbReference>
<evidence type="ECO:0000313" key="2">
    <source>
        <dbReference type="Proteomes" id="UP000812287"/>
    </source>
</evidence>
<protein>
    <recommendedName>
        <fullName evidence="3">Carbohydrate esterase family 16 protein</fullName>
    </recommendedName>
</protein>
<gene>
    <name evidence="1" type="ORF">BT62DRAFT_985151</name>
</gene>
<dbReference type="EMBL" id="MU250527">
    <property type="protein sequence ID" value="KAG7449562.1"/>
    <property type="molecule type" value="Genomic_DNA"/>
</dbReference>